<reference evidence="8" key="1">
    <citation type="submission" date="2019-06" db="EMBL/GenBank/DDBJ databases">
        <authorList>
            <consortium name="Wellcome Sanger Institute Data Sharing"/>
        </authorList>
    </citation>
    <scope>NUCLEOTIDE SEQUENCE [LARGE SCALE GENOMIC DNA]</scope>
</reference>
<comment type="similarity">
    <text evidence="1">Belongs to the synapsin family.</text>
</comment>
<dbReference type="GO" id="GO:0030672">
    <property type="term" value="C:synaptic vesicle membrane"/>
    <property type="evidence" value="ECO:0007669"/>
    <property type="project" value="TreeGrafter"/>
</dbReference>
<dbReference type="SUPFAM" id="SSF52440">
    <property type="entry name" value="PreATP-grasp domain"/>
    <property type="match status" value="1"/>
</dbReference>
<feature type="compositionally biased region" description="Low complexity" evidence="5">
    <location>
        <begin position="32"/>
        <end position="42"/>
    </location>
</feature>
<dbReference type="PANTHER" id="PTHR10841">
    <property type="entry name" value="SYNAPSIN"/>
    <property type="match status" value="1"/>
</dbReference>
<feature type="domain" description="Synapsin ATP-binding" evidence="7">
    <location>
        <begin position="167"/>
        <end position="341"/>
    </location>
</feature>
<evidence type="ECO:0000256" key="2">
    <source>
        <dbReference type="ARBA" id="ARBA00022553"/>
    </source>
</evidence>
<keyword evidence="3" id="KW-0770">Synapse</keyword>
<keyword evidence="2" id="KW-0597">Phosphoprotein</keyword>
<evidence type="ECO:0000313" key="9">
    <source>
        <dbReference type="Proteomes" id="UP000472271"/>
    </source>
</evidence>
<dbReference type="Proteomes" id="UP000472271">
    <property type="component" value="Chromosome 12"/>
</dbReference>
<name>A0A673BC50_9TELE</name>
<evidence type="ECO:0000256" key="1">
    <source>
        <dbReference type="ARBA" id="ARBA00008243"/>
    </source>
</evidence>
<dbReference type="GO" id="GO:0007269">
    <property type="term" value="P:neurotransmitter secretion"/>
    <property type="evidence" value="ECO:0007669"/>
    <property type="project" value="InterPro"/>
</dbReference>
<dbReference type="Pfam" id="PF02078">
    <property type="entry name" value="Synapsin"/>
    <property type="match status" value="1"/>
</dbReference>
<dbReference type="Pfam" id="PF02750">
    <property type="entry name" value="Synapsin_C"/>
    <property type="match status" value="1"/>
</dbReference>
<evidence type="ECO:0000259" key="6">
    <source>
        <dbReference type="Pfam" id="PF02078"/>
    </source>
</evidence>
<dbReference type="InterPro" id="IPR019735">
    <property type="entry name" value="Synapsin_CS"/>
</dbReference>
<protein>
    <submittedName>
        <fullName evidence="8">Synapsin III</fullName>
    </submittedName>
</protein>
<dbReference type="InterPro" id="IPR020898">
    <property type="entry name" value="Synapsin_ATP-bd_dom"/>
</dbReference>
<dbReference type="PANTHER" id="PTHR10841:SF6">
    <property type="entry name" value="SYNAPSIN III"/>
    <property type="match status" value="1"/>
</dbReference>
<dbReference type="GO" id="GO:0005524">
    <property type="term" value="F:ATP binding"/>
    <property type="evidence" value="ECO:0007669"/>
    <property type="project" value="InterPro"/>
</dbReference>
<dbReference type="InterPro" id="IPR001359">
    <property type="entry name" value="Synapsin"/>
</dbReference>
<dbReference type="FunFam" id="3.30.1490.20:FF:000008">
    <property type="entry name" value="Synapsin I"/>
    <property type="match status" value="1"/>
</dbReference>
<dbReference type="AlphaFoldDB" id="A0A673BC50"/>
<dbReference type="InterPro" id="IPR019736">
    <property type="entry name" value="Synapsin_P_site"/>
</dbReference>
<dbReference type="Gene3D" id="3.30.470.20">
    <property type="entry name" value="ATP-grasp fold, B domain"/>
    <property type="match status" value="1"/>
</dbReference>
<organism evidence="8 9">
    <name type="scientific">Sphaeramia orbicularis</name>
    <name type="common">orbiculate cardinalfish</name>
    <dbReference type="NCBI Taxonomy" id="375764"/>
    <lineage>
        <taxon>Eukaryota</taxon>
        <taxon>Metazoa</taxon>
        <taxon>Chordata</taxon>
        <taxon>Craniata</taxon>
        <taxon>Vertebrata</taxon>
        <taxon>Euteleostomi</taxon>
        <taxon>Actinopterygii</taxon>
        <taxon>Neopterygii</taxon>
        <taxon>Teleostei</taxon>
        <taxon>Neoteleostei</taxon>
        <taxon>Acanthomorphata</taxon>
        <taxon>Gobiaria</taxon>
        <taxon>Kurtiformes</taxon>
        <taxon>Apogonoidei</taxon>
        <taxon>Apogonidae</taxon>
        <taxon>Apogoninae</taxon>
        <taxon>Sphaeramia</taxon>
    </lineage>
</organism>
<evidence type="ECO:0000256" key="5">
    <source>
        <dbReference type="SAM" id="MobiDB-lite"/>
    </source>
</evidence>
<dbReference type="Gene3D" id="3.40.50.20">
    <property type="match status" value="1"/>
</dbReference>
<evidence type="ECO:0000256" key="4">
    <source>
        <dbReference type="ARBA" id="ARBA00034103"/>
    </source>
</evidence>
<dbReference type="InterPro" id="IPR013815">
    <property type="entry name" value="ATP_grasp_subdomain_1"/>
</dbReference>
<dbReference type="Pfam" id="PF10581">
    <property type="entry name" value="Synapsin_N"/>
    <property type="match status" value="1"/>
</dbReference>
<dbReference type="PROSITE" id="PS00416">
    <property type="entry name" value="SYNAPSIN_2"/>
    <property type="match status" value="1"/>
</dbReference>
<keyword evidence="9" id="KW-1185">Reference proteome</keyword>
<feature type="domain" description="Synapsin pre-ATP-grasp" evidence="6">
    <location>
        <begin position="98"/>
        <end position="165"/>
    </location>
</feature>
<dbReference type="Gene3D" id="3.30.1490.20">
    <property type="entry name" value="ATP-grasp fold, A domain"/>
    <property type="match status" value="1"/>
</dbReference>
<dbReference type="InterPro" id="IPR016185">
    <property type="entry name" value="PreATP-grasp_dom_sf"/>
</dbReference>
<comment type="subcellular location">
    <subcellularLocation>
        <location evidence="4">Synapse</location>
    </subcellularLocation>
</comment>
<dbReference type="FunFam" id="3.30.470.20:FF:000042">
    <property type="entry name" value="Synapsin III"/>
    <property type="match status" value="1"/>
</dbReference>
<dbReference type="PRINTS" id="PR01368">
    <property type="entry name" value="SYNAPSIN"/>
</dbReference>
<sequence>MNYLRRRLSDSSFVANLPNGYMMDLQRPTPPGSSTSSPASPATERRQPPSAPNQTPAQGPASASGSGSFLSSFSSVVKTSTGGGQPPKPVIRKPKILLAEFSEINLAAYVNSGCMVDMQVTKGGTKVVRSFKPDFVLIRQHAYSMIPGEDFRNLVIGLHFGGVPSINSLFSIYNFCSKPWVFSQMIKLYHSLGPEKFPLNEQTFYPNHTQMVSAFPTYPVVVKMGHAHAGMGKIKVENQQDFQDITSVVALAGTYATTEPYVQSKYDIRIQKIGNNYKAYMRTSISGNWKANTGSAMLEQIAMTDRYRLWVDSCAEMFGGLDVCAVKAVHGKDGNDYIIEVSFRMKTASAEPKQPLATKASTDLNCLIPVDPLIPSIDVNKMQLFIFSWLSDMTHLDVQRLCSERGNTVIFYNIDSAVNSMELDQ</sequence>
<evidence type="ECO:0000259" key="7">
    <source>
        <dbReference type="Pfam" id="PF02750"/>
    </source>
</evidence>
<dbReference type="SUPFAM" id="SSF56059">
    <property type="entry name" value="Glutathione synthetase ATP-binding domain-like"/>
    <property type="match status" value="1"/>
</dbReference>
<reference evidence="8" key="3">
    <citation type="submission" date="2025-09" db="UniProtKB">
        <authorList>
            <consortium name="Ensembl"/>
        </authorList>
    </citation>
    <scope>IDENTIFICATION</scope>
</reference>
<gene>
    <name evidence="8" type="primary">syn3</name>
</gene>
<dbReference type="PROSITE" id="PS00415">
    <property type="entry name" value="SYNAPSIN_1"/>
    <property type="match status" value="1"/>
</dbReference>
<dbReference type="InterPro" id="IPR020897">
    <property type="entry name" value="Synapsin_pre-ATP-grasp_dom"/>
</dbReference>
<evidence type="ECO:0000313" key="8">
    <source>
        <dbReference type="Ensembl" id="ENSSORP00005038008.1"/>
    </source>
</evidence>
<dbReference type="Ensembl" id="ENSSORT00005038998.1">
    <property type="protein sequence ID" value="ENSSORP00005038008.1"/>
    <property type="gene ID" value="ENSSORG00005017805.1"/>
</dbReference>
<accession>A0A673BC50</accession>
<proteinExistence type="inferred from homology"/>
<reference evidence="8" key="2">
    <citation type="submission" date="2025-08" db="UniProtKB">
        <authorList>
            <consortium name="Ensembl"/>
        </authorList>
    </citation>
    <scope>IDENTIFICATION</scope>
</reference>
<feature type="region of interest" description="Disordered" evidence="5">
    <location>
        <begin position="20"/>
        <end position="68"/>
    </location>
</feature>
<evidence type="ECO:0000256" key="3">
    <source>
        <dbReference type="ARBA" id="ARBA00023018"/>
    </source>
</evidence>